<keyword evidence="1" id="KW-0472">Membrane</keyword>
<keyword evidence="3" id="KW-1185">Reference proteome</keyword>
<keyword evidence="1" id="KW-1133">Transmembrane helix</keyword>
<protein>
    <submittedName>
        <fullName evidence="2">Uncharacterized protein</fullName>
    </submittedName>
</protein>
<evidence type="ECO:0000313" key="3">
    <source>
        <dbReference type="Proteomes" id="UP000030325"/>
    </source>
</evidence>
<dbReference type="KEGG" id="vg:24722958"/>
<name>A0A0A0YPR3_9CAUD</name>
<accession>A0A0A0YPR3</accession>
<evidence type="ECO:0000313" key="2">
    <source>
        <dbReference type="EMBL" id="AIX12339.1"/>
    </source>
</evidence>
<dbReference type="Proteomes" id="UP000030325">
    <property type="component" value="Segment"/>
</dbReference>
<dbReference type="RefSeq" id="YP_009148776.1">
    <property type="nucleotide sequence ID" value="NC_027350.1"/>
</dbReference>
<dbReference type="GeneID" id="24722958"/>
<feature type="transmembrane region" description="Helical" evidence="1">
    <location>
        <begin position="12"/>
        <end position="31"/>
    </location>
</feature>
<evidence type="ECO:0000256" key="1">
    <source>
        <dbReference type="SAM" id="Phobius"/>
    </source>
</evidence>
<organism evidence="2 3">
    <name type="scientific">Citrobacter phage Stevie</name>
    <dbReference type="NCBI Taxonomy" id="2885922"/>
    <lineage>
        <taxon>Viruses</taxon>
        <taxon>Duplodnaviria</taxon>
        <taxon>Heunggongvirae</taxon>
        <taxon>Uroviricota</taxon>
        <taxon>Caudoviricetes</taxon>
        <taxon>Drexlerviridae</taxon>
        <taxon>Tempevirinae</taxon>
        <taxon>Tlsvirus</taxon>
        <taxon>Tlsvirus stevie</taxon>
    </lineage>
</organism>
<dbReference type="EMBL" id="KM236241">
    <property type="protein sequence ID" value="AIX12339.1"/>
    <property type="molecule type" value="Genomic_DNA"/>
</dbReference>
<reference evidence="2 3" key="1">
    <citation type="journal article" date="2015" name="Genome Announc.">
        <title>Complete Genome of Citrobacter freundii Siphophage Stevie.</title>
        <authorList>
            <person name="Shaw J.P."/>
            <person name="Aviles Medina C.A."/>
            <person name="Chen Y."/>
            <person name="Luna A.J."/>
            <person name="Hernandez A.C."/>
            <person name="Kuty Everett G.F."/>
        </authorList>
    </citation>
    <scope>NUCLEOTIDE SEQUENCE [LARGE SCALE GENOMIC DNA]</scope>
</reference>
<keyword evidence="1" id="KW-0812">Transmembrane</keyword>
<sequence length="35" mass="3794">MSKESIKQFLKYGSMIVLATVVLAGIAYSVIEFVG</sequence>
<gene>
    <name evidence="2" type="ORF">CPT_Stevie70</name>
</gene>
<proteinExistence type="predicted"/>